<evidence type="ECO:0000256" key="14">
    <source>
        <dbReference type="ARBA" id="ARBA00023098"/>
    </source>
</evidence>
<evidence type="ECO:0000256" key="23">
    <source>
        <dbReference type="ARBA" id="ARBA00033406"/>
    </source>
</evidence>
<evidence type="ECO:0000256" key="5">
    <source>
        <dbReference type="ARBA" id="ARBA00010185"/>
    </source>
</evidence>
<sequence length="221" mass="25184">MIKKELNKRILTSLFLLLLLVSMYFYFYILIISLIIISILAWIEFYGLISKIFKKKKNIDTIFRFIYKSISLIYLTCLSLGILIIFYKNDYFQVYIVYSLLVSITSDLGGMLFGKIFKGKKLTKISPNKTISGSLGSFICSLTLIPFFLDFFLNHNILILLIITLLISLTSQLGDLFISLLKRKANVKNTSDLLPGHGGVLDRIDGMLFAIPVGFIIFGIF</sequence>
<feature type="transmembrane region" description="Helical" evidence="24">
    <location>
        <begin position="92"/>
        <end position="114"/>
    </location>
</feature>
<keyword evidence="17" id="KW-1208">Phospholipid metabolism</keyword>
<keyword evidence="13 24" id="KW-1133">Transmembrane helix</keyword>
<keyword evidence="16" id="KW-0594">Phospholipid biosynthesis</keyword>
<keyword evidence="15 24" id="KW-0472">Membrane</keyword>
<evidence type="ECO:0000256" key="7">
    <source>
        <dbReference type="ARBA" id="ARBA00019373"/>
    </source>
</evidence>
<evidence type="ECO:0000256" key="22">
    <source>
        <dbReference type="ARBA" id="ARBA00032743"/>
    </source>
</evidence>
<accession>A0ABX1T3S2</accession>
<dbReference type="GO" id="GO:0016779">
    <property type="term" value="F:nucleotidyltransferase activity"/>
    <property type="evidence" value="ECO:0007669"/>
    <property type="project" value="UniProtKB-KW"/>
</dbReference>
<keyword evidence="9" id="KW-0444">Lipid biosynthesis</keyword>
<evidence type="ECO:0000313" key="25">
    <source>
        <dbReference type="EMBL" id="NMN68094.1"/>
    </source>
</evidence>
<proteinExistence type="inferred from homology"/>
<evidence type="ECO:0000256" key="9">
    <source>
        <dbReference type="ARBA" id="ARBA00022516"/>
    </source>
</evidence>
<evidence type="ECO:0000256" key="2">
    <source>
        <dbReference type="ARBA" id="ARBA00004651"/>
    </source>
</evidence>
<evidence type="ECO:0000256" key="18">
    <source>
        <dbReference type="ARBA" id="ARBA00029893"/>
    </source>
</evidence>
<comment type="pathway">
    <text evidence="4">Lipid metabolism.</text>
</comment>
<evidence type="ECO:0000256" key="13">
    <source>
        <dbReference type="ARBA" id="ARBA00022989"/>
    </source>
</evidence>
<comment type="similarity">
    <text evidence="5">Belongs to the CDS family.</text>
</comment>
<evidence type="ECO:0000256" key="20">
    <source>
        <dbReference type="ARBA" id="ARBA00032253"/>
    </source>
</evidence>
<keyword evidence="10" id="KW-0808">Transferase</keyword>
<evidence type="ECO:0000256" key="11">
    <source>
        <dbReference type="ARBA" id="ARBA00022692"/>
    </source>
</evidence>
<comment type="pathway">
    <text evidence="3">Phospholipid metabolism; CDP-diacylglycerol biosynthesis; CDP-diacylglycerol from sn-glycerol 3-phosphate: step 3/3.</text>
</comment>
<evidence type="ECO:0000256" key="12">
    <source>
        <dbReference type="ARBA" id="ARBA00022695"/>
    </source>
</evidence>
<evidence type="ECO:0000256" key="24">
    <source>
        <dbReference type="SAM" id="Phobius"/>
    </source>
</evidence>
<evidence type="ECO:0000256" key="10">
    <source>
        <dbReference type="ARBA" id="ARBA00022679"/>
    </source>
</evidence>
<comment type="caution">
    <text evidence="25">The sequence shown here is derived from an EMBL/GenBank/DDBJ whole genome shotgun (WGS) entry which is preliminary data.</text>
</comment>
<dbReference type="Proteomes" id="UP001166004">
    <property type="component" value="Unassembled WGS sequence"/>
</dbReference>
<evidence type="ECO:0000256" key="4">
    <source>
        <dbReference type="ARBA" id="ARBA00005189"/>
    </source>
</evidence>
<evidence type="ECO:0000256" key="15">
    <source>
        <dbReference type="ARBA" id="ARBA00023136"/>
    </source>
</evidence>
<comment type="subcellular location">
    <subcellularLocation>
        <location evidence="2">Cell membrane</location>
        <topology evidence="2">Multi-pass membrane protein</topology>
    </subcellularLocation>
</comment>
<evidence type="ECO:0000256" key="21">
    <source>
        <dbReference type="ARBA" id="ARBA00032396"/>
    </source>
</evidence>
<evidence type="ECO:0000256" key="3">
    <source>
        <dbReference type="ARBA" id="ARBA00005119"/>
    </source>
</evidence>
<keyword evidence="26" id="KW-1185">Reference proteome</keyword>
<gene>
    <name evidence="25" type="ORF">VP91_00012560</name>
</gene>
<evidence type="ECO:0000256" key="6">
    <source>
        <dbReference type="ARBA" id="ARBA00012487"/>
    </source>
</evidence>
<keyword evidence="12 25" id="KW-0548">Nucleotidyltransferase</keyword>
<evidence type="ECO:0000256" key="17">
    <source>
        <dbReference type="ARBA" id="ARBA00023264"/>
    </source>
</evidence>
<evidence type="ECO:0000256" key="16">
    <source>
        <dbReference type="ARBA" id="ARBA00023209"/>
    </source>
</evidence>
<reference evidence="25 26" key="1">
    <citation type="submission" date="2019-07" db="EMBL/GenBank/DDBJ databases">
        <title>SAR11 Genome Evolution.</title>
        <authorList>
            <person name="Giovannoni S."/>
        </authorList>
    </citation>
    <scope>NUCLEOTIDE SEQUENCE [LARGE SCALE GENOMIC DNA]</scope>
    <source>
        <strain evidence="25 26">HTCC9565</strain>
    </source>
</reference>
<protein>
    <recommendedName>
        <fullName evidence="7">Phosphatidate cytidylyltransferase</fullName>
        <ecNumber evidence="6">2.7.7.41</ecNumber>
    </recommendedName>
    <alternativeName>
        <fullName evidence="20">CDP-DAG synthase</fullName>
    </alternativeName>
    <alternativeName>
        <fullName evidence="22">CDP-DG synthase</fullName>
    </alternativeName>
    <alternativeName>
        <fullName evidence="18">CDP-diacylglycerol synthase</fullName>
    </alternativeName>
    <alternativeName>
        <fullName evidence="21">CDP-diglyceride pyrophosphorylase</fullName>
    </alternativeName>
    <alternativeName>
        <fullName evidence="23">CDP-diglyceride synthase</fullName>
    </alternativeName>
    <alternativeName>
        <fullName evidence="19">CTP:phosphatidate cytidylyltransferase</fullName>
    </alternativeName>
</protein>
<dbReference type="RefSeq" id="WP_211181518.1">
    <property type="nucleotide sequence ID" value="NZ_LANA01000002.1"/>
</dbReference>
<dbReference type="PANTHER" id="PTHR46382:SF1">
    <property type="entry name" value="PHOSPHATIDATE CYTIDYLYLTRANSFERASE"/>
    <property type="match status" value="1"/>
</dbReference>
<evidence type="ECO:0000256" key="1">
    <source>
        <dbReference type="ARBA" id="ARBA00001698"/>
    </source>
</evidence>
<keyword evidence="8" id="KW-1003">Cell membrane</keyword>
<keyword evidence="14" id="KW-0443">Lipid metabolism</keyword>
<keyword evidence="11 24" id="KW-0812">Transmembrane</keyword>
<dbReference type="Pfam" id="PF01148">
    <property type="entry name" value="CTP_transf_1"/>
    <property type="match status" value="1"/>
</dbReference>
<dbReference type="PANTHER" id="PTHR46382">
    <property type="entry name" value="PHOSPHATIDATE CYTIDYLYLTRANSFERASE"/>
    <property type="match status" value="1"/>
</dbReference>
<name>A0ABX1T3S2_PELUQ</name>
<comment type="catalytic activity">
    <reaction evidence="1">
        <text>a 1,2-diacyl-sn-glycero-3-phosphate + CTP + H(+) = a CDP-1,2-diacyl-sn-glycerol + diphosphate</text>
        <dbReference type="Rhea" id="RHEA:16229"/>
        <dbReference type="ChEBI" id="CHEBI:15378"/>
        <dbReference type="ChEBI" id="CHEBI:33019"/>
        <dbReference type="ChEBI" id="CHEBI:37563"/>
        <dbReference type="ChEBI" id="CHEBI:58332"/>
        <dbReference type="ChEBI" id="CHEBI:58608"/>
        <dbReference type="EC" id="2.7.7.41"/>
    </reaction>
</comment>
<evidence type="ECO:0000313" key="26">
    <source>
        <dbReference type="Proteomes" id="UP001166004"/>
    </source>
</evidence>
<dbReference type="EMBL" id="LANA01000002">
    <property type="protein sequence ID" value="NMN68094.1"/>
    <property type="molecule type" value="Genomic_DNA"/>
</dbReference>
<feature type="transmembrane region" description="Helical" evidence="24">
    <location>
        <begin position="159"/>
        <end position="180"/>
    </location>
</feature>
<feature type="transmembrane region" description="Helical" evidence="24">
    <location>
        <begin position="135"/>
        <end position="153"/>
    </location>
</feature>
<feature type="transmembrane region" description="Helical" evidence="24">
    <location>
        <begin position="65"/>
        <end position="86"/>
    </location>
</feature>
<evidence type="ECO:0000256" key="8">
    <source>
        <dbReference type="ARBA" id="ARBA00022475"/>
    </source>
</evidence>
<dbReference type="EC" id="2.7.7.41" evidence="6"/>
<evidence type="ECO:0000256" key="19">
    <source>
        <dbReference type="ARBA" id="ARBA00031825"/>
    </source>
</evidence>
<organism evidence="25 26">
    <name type="scientific">Pelagibacter ubique</name>
    <dbReference type="NCBI Taxonomy" id="198252"/>
    <lineage>
        <taxon>Bacteria</taxon>
        <taxon>Pseudomonadati</taxon>
        <taxon>Pseudomonadota</taxon>
        <taxon>Alphaproteobacteria</taxon>
        <taxon>Candidatus Pelagibacterales</taxon>
        <taxon>Candidatus Pelagibacteraceae</taxon>
        <taxon>Candidatus Pelagibacter</taxon>
    </lineage>
</organism>